<dbReference type="AlphaFoldDB" id="A0ABD3G7S6"/>
<name>A0ABD3G7S6_9MARC</name>
<dbReference type="InterPro" id="IPR012677">
    <property type="entry name" value="Nucleotide-bd_a/b_plait_sf"/>
</dbReference>
<evidence type="ECO:0000313" key="4">
    <source>
        <dbReference type="Proteomes" id="UP001633002"/>
    </source>
</evidence>
<evidence type="ECO:0000256" key="1">
    <source>
        <dbReference type="PROSITE-ProRule" id="PRU00176"/>
    </source>
</evidence>
<accession>A0ABD3G7S6</accession>
<dbReference type="GO" id="GO:0003723">
    <property type="term" value="F:RNA binding"/>
    <property type="evidence" value="ECO:0007669"/>
    <property type="project" value="UniProtKB-UniRule"/>
</dbReference>
<dbReference type="Gene3D" id="3.30.70.330">
    <property type="match status" value="1"/>
</dbReference>
<evidence type="ECO:0000259" key="2">
    <source>
        <dbReference type="PROSITE" id="PS50102"/>
    </source>
</evidence>
<evidence type="ECO:0000313" key="3">
    <source>
        <dbReference type="EMBL" id="KAL3675212.1"/>
    </source>
</evidence>
<protein>
    <recommendedName>
        <fullName evidence="2">RRM domain-containing protein</fullName>
    </recommendedName>
</protein>
<proteinExistence type="predicted"/>
<keyword evidence="1" id="KW-0694">RNA-binding</keyword>
<dbReference type="SUPFAM" id="SSF54928">
    <property type="entry name" value="RNA-binding domain, RBD"/>
    <property type="match status" value="1"/>
</dbReference>
<dbReference type="InterPro" id="IPR035979">
    <property type="entry name" value="RBD_domain_sf"/>
</dbReference>
<reference evidence="3 4" key="1">
    <citation type="submission" date="2024-09" db="EMBL/GenBank/DDBJ databases">
        <title>Chromosome-scale assembly of Riccia sorocarpa.</title>
        <authorList>
            <person name="Paukszto L."/>
        </authorList>
    </citation>
    <scope>NUCLEOTIDE SEQUENCE [LARGE SCALE GENOMIC DNA]</scope>
    <source>
        <strain evidence="3">LP-2024</strain>
        <tissue evidence="3">Aerial parts of the thallus</tissue>
    </source>
</reference>
<gene>
    <name evidence="3" type="ORF">R1sor_025160</name>
</gene>
<keyword evidence="4" id="KW-1185">Reference proteome</keyword>
<comment type="caution">
    <text evidence="3">The sequence shown here is derived from an EMBL/GenBank/DDBJ whole genome shotgun (WGS) entry which is preliminary data.</text>
</comment>
<feature type="domain" description="RRM" evidence="2">
    <location>
        <begin position="30"/>
        <end position="93"/>
    </location>
</feature>
<organism evidence="3 4">
    <name type="scientific">Riccia sorocarpa</name>
    <dbReference type="NCBI Taxonomy" id="122646"/>
    <lineage>
        <taxon>Eukaryota</taxon>
        <taxon>Viridiplantae</taxon>
        <taxon>Streptophyta</taxon>
        <taxon>Embryophyta</taxon>
        <taxon>Marchantiophyta</taxon>
        <taxon>Marchantiopsida</taxon>
        <taxon>Marchantiidae</taxon>
        <taxon>Marchantiales</taxon>
        <taxon>Ricciaceae</taxon>
        <taxon>Riccia</taxon>
    </lineage>
</organism>
<dbReference type="Pfam" id="PF00076">
    <property type="entry name" value="RRM_1"/>
    <property type="match status" value="1"/>
</dbReference>
<dbReference type="InterPro" id="IPR000504">
    <property type="entry name" value="RRM_dom"/>
</dbReference>
<dbReference type="Proteomes" id="UP001633002">
    <property type="component" value="Unassembled WGS sequence"/>
</dbReference>
<dbReference type="EMBL" id="JBJQOH010000008">
    <property type="protein sequence ID" value="KAL3675212.1"/>
    <property type="molecule type" value="Genomic_DNA"/>
</dbReference>
<sequence>MGLKVTDRLGIAKKRKCRHCNYRKKCPPGRTLIIRDLGHTVTAAELDMKFSEFGEVTAAHVVRRKRSNETVVAMGMVIMERAENAEAALNALKEATAWSVTLVHSGTPRTSAAP</sequence>
<dbReference type="PROSITE" id="PS50102">
    <property type="entry name" value="RRM"/>
    <property type="match status" value="1"/>
</dbReference>